<feature type="region of interest" description="Disordered" evidence="8">
    <location>
        <begin position="175"/>
        <end position="207"/>
    </location>
</feature>
<keyword evidence="7" id="KW-0175">Coiled coil</keyword>
<evidence type="ECO:0000256" key="4">
    <source>
        <dbReference type="ARBA" id="ARBA00022753"/>
    </source>
</evidence>
<evidence type="ECO:0000256" key="3">
    <source>
        <dbReference type="ARBA" id="ARBA00022448"/>
    </source>
</evidence>
<organism evidence="9 10">
    <name type="scientific">Pleuronectes platessa</name>
    <name type="common">European plaice</name>
    <dbReference type="NCBI Taxonomy" id="8262"/>
    <lineage>
        <taxon>Eukaryota</taxon>
        <taxon>Metazoa</taxon>
        <taxon>Chordata</taxon>
        <taxon>Craniata</taxon>
        <taxon>Vertebrata</taxon>
        <taxon>Euteleostomi</taxon>
        <taxon>Actinopterygii</taxon>
        <taxon>Neopterygii</taxon>
        <taxon>Teleostei</taxon>
        <taxon>Neoteleostei</taxon>
        <taxon>Acanthomorphata</taxon>
        <taxon>Carangaria</taxon>
        <taxon>Pleuronectiformes</taxon>
        <taxon>Pleuronectoidei</taxon>
        <taxon>Pleuronectidae</taxon>
        <taxon>Pleuronectes</taxon>
    </lineage>
</organism>
<keyword evidence="3" id="KW-0813">Transport</keyword>
<comment type="similarity">
    <text evidence="2">Belongs to the SNF7 family.</text>
</comment>
<evidence type="ECO:0000256" key="7">
    <source>
        <dbReference type="SAM" id="Coils"/>
    </source>
</evidence>
<dbReference type="Gene3D" id="6.10.140.1230">
    <property type="match status" value="1"/>
</dbReference>
<evidence type="ECO:0000313" key="10">
    <source>
        <dbReference type="Proteomes" id="UP001153269"/>
    </source>
</evidence>
<dbReference type="Proteomes" id="UP001153269">
    <property type="component" value="Unassembled WGS sequence"/>
</dbReference>
<evidence type="ECO:0000256" key="5">
    <source>
        <dbReference type="ARBA" id="ARBA00022927"/>
    </source>
</evidence>
<accession>A0A9N7U6I6</accession>
<dbReference type="EMBL" id="CADEAL010000720">
    <property type="protein sequence ID" value="CAB1424288.1"/>
    <property type="molecule type" value="Genomic_DNA"/>
</dbReference>
<dbReference type="InterPro" id="IPR005024">
    <property type="entry name" value="Snf7_fam"/>
</dbReference>
<dbReference type="GO" id="GO:0000815">
    <property type="term" value="C:ESCRT III complex"/>
    <property type="evidence" value="ECO:0007669"/>
    <property type="project" value="TreeGrafter"/>
</dbReference>
<dbReference type="GO" id="GO:0015031">
    <property type="term" value="P:protein transport"/>
    <property type="evidence" value="ECO:0007669"/>
    <property type="project" value="UniProtKB-KW"/>
</dbReference>
<evidence type="ECO:0000256" key="6">
    <source>
        <dbReference type="ARBA" id="ARBA00023136"/>
    </source>
</evidence>
<feature type="coiled-coil region" evidence="7">
    <location>
        <begin position="68"/>
        <end position="95"/>
    </location>
</feature>
<name>A0A9N7U6I6_PLEPL</name>
<evidence type="ECO:0008006" key="11">
    <source>
        <dbReference type="Google" id="ProtNLM"/>
    </source>
</evidence>
<protein>
    <recommendedName>
        <fullName evidence="11">Charged multivesicular body protein 6</fullName>
    </recommendedName>
</protein>
<gene>
    <name evidence="9" type="ORF">PLEPLA_LOCUS12210</name>
</gene>
<feature type="coiled-coil region" evidence="7">
    <location>
        <begin position="17"/>
        <end position="44"/>
    </location>
</feature>
<dbReference type="AlphaFoldDB" id="A0A9N7U6I6"/>
<dbReference type="GO" id="GO:0005771">
    <property type="term" value="C:multivesicular body"/>
    <property type="evidence" value="ECO:0007669"/>
    <property type="project" value="TreeGrafter"/>
</dbReference>
<evidence type="ECO:0000256" key="8">
    <source>
        <dbReference type="SAM" id="MobiDB-lite"/>
    </source>
</evidence>
<dbReference type="GO" id="GO:0032511">
    <property type="term" value="P:late endosome to vacuole transport via multivesicular body sorting pathway"/>
    <property type="evidence" value="ECO:0007669"/>
    <property type="project" value="TreeGrafter"/>
</dbReference>
<keyword evidence="6" id="KW-0472">Membrane</keyword>
<feature type="compositionally biased region" description="Low complexity" evidence="8">
    <location>
        <begin position="175"/>
        <end position="184"/>
    </location>
</feature>
<evidence type="ECO:0000256" key="1">
    <source>
        <dbReference type="ARBA" id="ARBA00004608"/>
    </source>
</evidence>
<comment type="caution">
    <text evidence="9">The sequence shown here is derived from an EMBL/GenBank/DDBJ whole genome shotgun (WGS) entry which is preliminary data.</text>
</comment>
<keyword evidence="5" id="KW-0653">Protein transport</keyword>
<comment type="subcellular location">
    <subcellularLocation>
        <location evidence="1">Endosome membrane</location>
    </subcellularLocation>
</comment>
<proteinExistence type="inferred from homology"/>
<evidence type="ECO:0000256" key="2">
    <source>
        <dbReference type="ARBA" id="ARBA00006190"/>
    </source>
</evidence>
<dbReference type="PANTHER" id="PTHR22761:SF5">
    <property type="entry name" value="CHARGED MULTIVESICULAR BODY PROTEIN 6"/>
    <property type="match status" value="1"/>
</dbReference>
<keyword evidence="10" id="KW-1185">Reference proteome</keyword>
<dbReference type="Pfam" id="PF03357">
    <property type="entry name" value="Snf7"/>
    <property type="match status" value="1"/>
</dbReference>
<dbReference type="PANTHER" id="PTHR22761">
    <property type="entry name" value="CHARGED MULTIVESICULAR BODY PROTEIN"/>
    <property type="match status" value="1"/>
</dbReference>
<keyword evidence="4" id="KW-0967">Endosome</keyword>
<reference evidence="9" key="1">
    <citation type="submission" date="2020-03" db="EMBL/GenBank/DDBJ databases">
        <authorList>
            <person name="Weist P."/>
        </authorList>
    </citation>
    <scope>NUCLEOTIDE SEQUENCE</scope>
</reference>
<feature type="compositionally biased region" description="Basic and acidic residues" evidence="8">
    <location>
        <begin position="185"/>
        <end position="207"/>
    </location>
</feature>
<dbReference type="GO" id="GO:0006900">
    <property type="term" value="P:vesicle budding from membrane"/>
    <property type="evidence" value="ECO:0007669"/>
    <property type="project" value="TreeGrafter"/>
</dbReference>
<evidence type="ECO:0000313" key="9">
    <source>
        <dbReference type="EMBL" id="CAB1424288.1"/>
    </source>
</evidence>
<sequence length="207" mass="24034">MGNVFGRKTRPSRVTEQDRAVLQLKQQRDKLKQYQKKITSQLEKERLVAQQLLKDGRRDKALLLLKKKRYQDQLLEKTENQLSNLERMVQDIEFMQIEMEVIEGLKVGNDCLRSMHEIMSIEDVERILDETQESIEYQRQIDEMLAGALTQDDEDSVLAELQAITQGEDIALPEVPTETIPEVPEAAKAEPERREAKTKLEREMQAA</sequence>